<dbReference type="Gene3D" id="2.130.10.80">
    <property type="entry name" value="Galactose oxidase/kelch, beta-propeller"/>
    <property type="match status" value="1"/>
</dbReference>
<protein>
    <submittedName>
        <fullName evidence="3">F-box/kelch-repeat protein At4g39753-like</fullName>
    </submittedName>
</protein>
<dbReference type="InterPro" id="IPR037293">
    <property type="entry name" value="Gal_Oxidase_central_sf"/>
</dbReference>
<evidence type="ECO:0000313" key="2">
    <source>
        <dbReference type="Proteomes" id="UP000694864"/>
    </source>
</evidence>
<dbReference type="Proteomes" id="UP000694864">
    <property type="component" value="Chromosome 10"/>
</dbReference>
<dbReference type="PANTHER" id="PTHR24414">
    <property type="entry name" value="F-BOX/KELCH-REPEAT PROTEIN SKIP4"/>
    <property type="match status" value="1"/>
</dbReference>
<evidence type="ECO:0000313" key="3">
    <source>
        <dbReference type="RefSeq" id="XP_010436460.1"/>
    </source>
</evidence>
<gene>
    <name evidence="3" type="primary">LOC104720212</name>
</gene>
<dbReference type="SUPFAM" id="SSF117281">
    <property type="entry name" value="Kelch motif"/>
    <property type="match status" value="1"/>
</dbReference>
<name>A0ABM0U663_CAMSA</name>
<dbReference type="InterPro" id="IPR057499">
    <property type="entry name" value="Kelch_FKB95"/>
</dbReference>
<dbReference type="InterPro" id="IPR015915">
    <property type="entry name" value="Kelch-typ_b-propeller"/>
</dbReference>
<sequence length="205" mass="23572">MNTPRALALAHLVKDRKIYVFGGLKHYPHYHETAGAEVFDPKTQNSTPLFCSPIKTPHENNIPQRAVIVLEGKNTSPLYEEDRSFSFLSSNDEIGNKNHELYIEKQLYCRGTRGKILWCVRDELDWKEVKGLEDLQHSHSSSRHSFRINKLCKTSDGNIVIFWMAESLDLCSAEISFERREGGKIWGKIEWSNVVFKVDPFSNSS</sequence>
<dbReference type="Pfam" id="PF25210">
    <property type="entry name" value="Kelch_FKB95"/>
    <property type="match status" value="1"/>
</dbReference>
<evidence type="ECO:0000259" key="1">
    <source>
        <dbReference type="Pfam" id="PF25210"/>
    </source>
</evidence>
<keyword evidence="2" id="KW-1185">Reference proteome</keyword>
<dbReference type="InterPro" id="IPR050354">
    <property type="entry name" value="F-box/kelch-repeat_ARATH"/>
</dbReference>
<feature type="domain" description="FKB95-like N-terminal Kelch" evidence="1">
    <location>
        <begin position="1"/>
        <end position="196"/>
    </location>
</feature>
<reference evidence="2" key="1">
    <citation type="journal article" date="2014" name="Nat. Commun.">
        <title>The emerging biofuel crop Camelina sativa retains a highly undifferentiated hexaploid genome structure.</title>
        <authorList>
            <person name="Kagale S."/>
            <person name="Koh C."/>
            <person name="Nixon J."/>
            <person name="Bollina V."/>
            <person name="Clarke W.E."/>
            <person name="Tuteja R."/>
            <person name="Spillane C."/>
            <person name="Robinson S.J."/>
            <person name="Links M.G."/>
            <person name="Clarke C."/>
            <person name="Higgins E.E."/>
            <person name="Huebert T."/>
            <person name="Sharpe A.G."/>
            <person name="Parkin I.A."/>
        </authorList>
    </citation>
    <scope>NUCLEOTIDE SEQUENCE [LARGE SCALE GENOMIC DNA]</scope>
    <source>
        <strain evidence="2">cv. DH55</strain>
    </source>
</reference>
<accession>A0ABM0U663</accession>
<dbReference type="PANTHER" id="PTHR24414:SF184">
    <property type="entry name" value="GALACTOSE OXIDASE_KELCH REPEAT SUPERFAMILY PROTEIN"/>
    <property type="match status" value="1"/>
</dbReference>
<reference evidence="3" key="2">
    <citation type="submission" date="2025-08" db="UniProtKB">
        <authorList>
            <consortium name="RefSeq"/>
        </authorList>
    </citation>
    <scope>IDENTIFICATION</scope>
    <source>
        <tissue evidence="3">Leaf</tissue>
    </source>
</reference>
<organism evidence="2 3">
    <name type="scientific">Camelina sativa</name>
    <name type="common">False flax</name>
    <name type="synonym">Myagrum sativum</name>
    <dbReference type="NCBI Taxonomy" id="90675"/>
    <lineage>
        <taxon>Eukaryota</taxon>
        <taxon>Viridiplantae</taxon>
        <taxon>Streptophyta</taxon>
        <taxon>Embryophyta</taxon>
        <taxon>Tracheophyta</taxon>
        <taxon>Spermatophyta</taxon>
        <taxon>Magnoliopsida</taxon>
        <taxon>eudicotyledons</taxon>
        <taxon>Gunneridae</taxon>
        <taxon>Pentapetalae</taxon>
        <taxon>rosids</taxon>
        <taxon>malvids</taxon>
        <taxon>Brassicales</taxon>
        <taxon>Brassicaceae</taxon>
        <taxon>Camelineae</taxon>
        <taxon>Camelina</taxon>
    </lineage>
</organism>
<dbReference type="GeneID" id="104720212"/>
<dbReference type="RefSeq" id="XP_010436460.1">
    <property type="nucleotide sequence ID" value="XM_010438158.2"/>
</dbReference>
<proteinExistence type="predicted"/>